<dbReference type="AlphaFoldDB" id="Q16CL3"/>
<dbReference type="KEGG" id="rde:RD1_0576"/>
<name>Q16CL3_ROSDO</name>
<dbReference type="Proteomes" id="UP000007029">
    <property type="component" value="Chromosome"/>
</dbReference>
<protein>
    <submittedName>
        <fullName evidence="1">Uncharacterized protein</fullName>
    </submittedName>
</protein>
<dbReference type="HOGENOM" id="CLU_3221455_0_0_5"/>
<keyword evidence="2" id="KW-1185">Reference proteome</keyword>
<dbReference type="EMBL" id="CP000362">
    <property type="protein sequence ID" value="ABG30280.1"/>
    <property type="molecule type" value="Genomic_DNA"/>
</dbReference>
<reference evidence="1 2" key="1">
    <citation type="journal article" date="2007" name="J. Bacteriol.">
        <title>The complete genome sequence of Roseobacter denitrificans reveals a mixotrophic rather than photosynthetic metabolism.</title>
        <authorList>
            <person name="Swingley W.D."/>
            <person name="Sadekar S."/>
            <person name="Mastrian S.D."/>
            <person name="Matthies H.J."/>
            <person name="Hao J."/>
            <person name="Ramos H."/>
            <person name="Acharya C.R."/>
            <person name="Conrad A.L."/>
            <person name="Taylor H.L."/>
            <person name="Dejesa L.C."/>
            <person name="Shah M.K."/>
            <person name="O'huallachain M.E."/>
            <person name="Lince M.T."/>
            <person name="Blankenship R.E."/>
            <person name="Beatty J.T."/>
            <person name="Touchman J.W."/>
        </authorList>
    </citation>
    <scope>NUCLEOTIDE SEQUENCE [LARGE SCALE GENOMIC DNA]</scope>
    <source>
        <strain evidence="2">ATCC 33942 / OCh 114</strain>
    </source>
</reference>
<organism evidence="1 2">
    <name type="scientific">Roseobacter denitrificans (strain ATCC 33942 / OCh 114)</name>
    <name type="common">Erythrobacter sp. (strain OCh 114)</name>
    <name type="synonym">Roseobacter denitrificans</name>
    <dbReference type="NCBI Taxonomy" id="375451"/>
    <lineage>
        <taxon>Bacteria</taxon>
        <taxon>Pseudomonadati</taxon>
        <taxon>Pseudomonadota</taxon>
        <taxon>Alphaproteobacteria</taxon>
        <taxon>Rhodobacterales</taxon>
        <taxon>Roseobacteraceae</taxon>
        <taxon>Roseobacter</taxon>
    </lineage>
</organism>
<evidence type="ECO:0000313" key="2">
    <source>
        <dbReference type="Proteomes" id="UP000007029"/>
    </source>
</evidence>
<gene>
    <name evidence="1" type="ordered locus">RD1_0576</name>
</gene>
<accession>Q16CL3</accession>
<proteinExistence type="predicted"/>
<evidence type="ECO:0000313" key="1">
    <source>
        <dbReference type="EMBL" id="ABG30280.1"/>
    </source>
</evidence>
<sequence>MRLRAKHLFLLRTMVELTPNRLASFVTAHSPFKAAIATLALSHG</sequence>